<dbReference type="SUPFAM" id="SSF51556">
    <property type="entry name" value="Metallo-dependent hydrolases"/>
    <property type="match status" value="1"/>
</dbReference>
<keyword evidence="8" id="KW-0378">Hydrolase</keyword>
<evidence type="ECO:0000256" key="3">
    <source>
        <dbReference type="ARBA" id="ARBA00004321"/>
    </source>
</evidence>
<dbReference type="GO" id="GO:0046103">
    <property type="term" value="P:inosine biosynthetic process"/>
    <property type="evidence" value="ECO:0007669"/>
    <property type="project" value="TreeGrafter"/>
</dbReference>
<dbReference type="GO" id="GO:0009168">
    <property type="term" value="P:purine ribonucleoside monophosphate biosynthetic process"/>
    <property type="evidence" value="ECO:0007669"/>
    <property type="project" value="InterPro"/>
</dbReference>
<evidence type="ECO:0000256" key="8">
    <source>
        <dbReference type="ARBA" id="ARBA00022801"/>
    </source>
</evidence>
<dbReference type="GO" id="GO:0060205">
    <property type="term" value="C:cytoplasmic vesicle lumen"/>
    <property type="evidence" value="ECO:0007669"/>
    <property type="project" value="UniProtKB-SubCell"/>
</dbReference>
<evidence type="ECO:0000256" key="1">
    <source>
        <dbReference type="ARBA" id="ARBA00001947"/>
    </source>
</evidence>
<dbReference type="Proteomes" id="UP000001307">
    <property type="component" value="Unassembled WGS sequence"/>
</dbReference>
<dbReference type="PROSITE" id="PS00485">
    <property type="entry name" value="A_DEAMINASE"/>
    <property type="match status" value="1"/>
</dbReference>
<dbReference type="EMBL" id="FN653091">
    <property type="protein sequence ID" value="CBY11690.1"/>
    <property type="molecule type" value="Genomic_DNA"/>
</dbReference>
<proteinExistence type="inferred from homology"/>
<dbReference type="PANTHER" id="PTHR11409">
    <property type="entry name" value="ADENOSINE DEAMINASE"/>
    <property type="match status" value="1"/>
</dbReference>
<dbReference type="GO" id="GO:0006154">
    <property type="term" value="P:adenosine catabolic process"/>
    <property type="evidence" value="ECO:0007669"/>
    <property type="project" value="TreeGrafter"/>
</dbReference>
<evidence type="ECO:0000256" key="7">
    <source>
        <dbReference type="ARBA" id="ARBA00022723"/>
    </source>
</evidence>
<keyword evidence="12" id="KW-1185">Reference proteome</keyword>
<dbReference type="GO" id="GO:0009897">
    <property type="term" value="C:external side of plasma membrane"/>
    <property type="evidence" value="ECO:0007669"/>
    <property type="project" value="TreeGrafter"/>
</dbReference>
<reference evidence="11" key="1">
    <citation type="journal article" date="2010" name="Science">
        <title>Plasticity of animal genome architecture unmasked by rapid evolution of a pelagic tunicate.</title>
        <authorList>
            <person name="Denoeud F."/>
            <person name="Henriet S."/>
            <person name="Mungpakdee S."/>
            <person name="Aury J.M."/>
            <person name="Da Silva C."/>
            <person name="Brinkmann H."/>
            <person name="Mikhaleva J."/>
            <person name="Olsen L.C."/>
            <person name="Jubin C."/>
            <person name="Canestro C."/>
            <person name="Bouquet J.M."/>
            <person name="Danks G."/>
            <person name="Poulain J."/>
            <person name="Campsteijn C."/>
            <person name="Adamski M."/>
            <person name="Cross I."/>
            <person name="Yadetie F."/>
            <person name="Muffato M."/>
            <person name="Louis A."/>
            <person name="Butcher S."/>
            <person name="Tsagkogeorga G."/>
            <person name="Konrad A."/>
            <person name="Singh S."/>
            <person name="Jensen M.F."/>
            <person name="Cong E.H."/>
            <person name="Eikeseth-Otteraa H."/>
            <person name="Noel B."/>
            <person name="Anthouard V."/>
            <person name="Porcel B.M."/>
            <person name="Kachouri-Lafond R."/>
            <person name="Nishino A."/>
            <person name="Ugolini M."/>
            <person name="Chourrout P."/>
            <person name="Nishida H."/>
            <person name="Aasland R."/>
            <person name="Huzurbazar S."/>
            <person name="Westhof E."/>
            <person name="Delsuc F."/>
            <person name="Lehrach H."/>
            <person name="Reinhardt R."/>
            <person name="Weissenbach J."/>
            <person name="Roy S.W."/>
            <person name="Artiguenave F."/>
            <person name="Postlethwait J.H."/>
            <person name="Manak J.R."/>
            <person name="Thompson E.M."/>
            <person name="Jaillon O."/>
            <person name="Du Pasquier L."/>
            <person name="Boudinot P."/>
            <person name="Liberles D.A."/>
            <person name="Volff J.N."/>
            <person name="Philippe H."/>
            <person name="Lenhard B."/>
            <person name="Roest Crollius H."/>
            <person name="Wincker P."/>
            <person name="Chourrout D."/>
        </authorList>
    </citation>
    <scope>NUCLEOTIDE SEQUENCE [LARGE SCALE GENOMIC DNA]</scope>
</reference>
<accession>E4XPA2</accession>
<name>E4XPA2_OIKDI</name>
<dbReference type="EC" id="3.5.4.4" evidence="5"/>
<dbReference type="InterPro" id="IPR006330">
    <property type="entry name" value="Ado/ade_deaminase"/>
</dbReference>
<dbReference type="InterPro" id="IPR006650">
    <property type="entry name" value="A/AMP_deam_AS"/>
</dbReference>
<comment type="cofactor">
    <cofactor evidence="1">
        <name>Zn(2+)</name>
        <dbReference type="ChEBI" id="CHEBI:29105"/>
    </cofactor>
</comment>
<organism evidence="11">
    <name type="scientific">Oikopleura dioica</name>
    <name type="common">Tunicate</name>
    <dbReference type="NCBI Taxonomy" id="34765"/>
    <lineage>
        <taxon>Eukaryota</taxon>
        <taxon>Metazoa</taxon>
        <taxon>Chordata</taxon>
        <taxon>Tunicata</taxon>
        <taxon>Appendicularia</taxon>
        <taxon>Copelata</taxon>
        <taxon>Oikopleuridae</taxon>
        <taxon>Oikopleura</taxon>
    </lineage>
</organism>
<dbReference type="GO" id="GO:0060169">
    <property type="term" value="P:negative regulation of adenosine receptor signaling pathway"/>
    <property type="evidence" value="ECO:0007669"/>
    <property type="project" value="TreeGrafter"/>
</dbReference>
<dbReference type="InterPro" id="IPR001365">
    <property type="entry name" value="A_deaminase_dom"/>
</dbReference>
<dbReference type="InterPro" id="IPR032466">
    <property type="entry name" value="Metal_Hydrolase"/>
</dbReference>
<keyword evidence="7" id="KW-0479">Metal-binding</keyword>
<evidence type="ECO:0000313" key="11">
    <source>
        <dbReference type="EMBL" id="CBY11690.1"/>
    </source>
</evidence>
<evidence type="ECO:0000256" key="6">
    <source>
        <dbReference type="ARBA" id="ARBA00018099"/>
    </source>
</evidence>
<evidence type="ECO:0000256" key="9">
    <source>
        <dbReference type="ARBA" id="ARBA00022833"/>
    </source>
</evidence>
<protein>
    <recommendedName>
        <fullName evidence="6">Adenosine deaminase</fullName>
        <ecNumber evidence="5">3.5.4.4</ecNumber>
    </recommendedName>
</protein>
<comment type="similarity">
    <text evidence="4">Belongs to the metallo-dependent hydrolases superfamily. Adenosine and AMP deaminases family.</text>
</comment>
<dbReference type="NCBIfam" id="TIGR01430">
    <property type="entry name" value="aden_deam"/>
    <property type="match status" value="1"/>
</dbReference>
<dbReference type="OrthoDB" id="272271at2759"/>
<dbReference type="GO" id="GO:0004000">
    <property type="term" value="F:adenosine deaminase activity"/>
    <property type="evidence" value="ECO:0007669"/>
    <property type="project" value="TreeGrafter"/>
</dbReference>
<evidence type="ECO:0000256" key="4">
    <source>
        <dbReference type="ARBA" id="ARBA00006676"/>
    </source>
</evidence>
<dbReference type="AlphaFoldDB" id="E4XPA2"/>
<feature type="domain" description="Adenosine deaminase" evidence="10">
    <location>
        <begin position="20"/>
        <end position="381"/>
    </location>
</feature>
<evidence type="ECO:0000256" key="5">
    <source>
        <dbReference type="ARBA" id="ARBA00012784"/>
    </source>
</evidence>
<dbReference type="GO" id="GO:0046872">
    <property type="term" value="F:metal ion binding"/>
    <property type="evidence" value="ECO:0007669"/>
    <property type="project" value="UniProtKB-KW"/>
</dbReference>
<keyword evidence="9" id="KW-0862">Zinc</keyword>
<evidence type="ECO:0000259" key="10">
    <source>
        <dbReference type="Pfam" id="PF00962"/>
    </source>
</evidence>
<evidence type="ECO:0000256" key="2">
    <source>
        <dbReference type="ARBA" id="ARBA00004296"/>
    </source>
</evidence>
<dbReference type="GO" id="GO:0043103">
    <property type="term" value="P:hypoxanthine salvage"/>
    <property type="evidence" value="ECO:0007669"/>
    <property type="project" value="TreeGrafter"/>
</dbReference>
<evidence type="ECO:0000313" key="12">
    <source>
        <dbReference type="Proteomes" id="UP000001307"/>
    </source>
</evidence>
<dbReference type="PANTHER" id="PTHR11409:SF43">
    <property type="entry name" value="ADENOSINE DEAMINASE"/>
    <property type="match status" value="1"/>
</dbReference>
<dbReference type="Gene3D" id="3.20.20.140">
    <property type="entry name" value="Metal-dependent hydrolases"/>
    <property type="match status" value="1"/>
</dbReference>
<comment type="subcellular location">
    <subcellularLocation>
        <location evidence="2">Cell membrane</location>
        <topology evidence="2">Peripheral membrane protein</topology>
        <orientation evidence="2">Extracellular side</orientation>
    </subcellularLocation>
    <subcellularLocation>
        <location evidence="3">Cytoplasmic vesicle lumen</location>
    </subcellularLocation>
</comment>
<dbReference type="Pfam" id="PF00962">
    <property type="entry name" value="A_deaminase"/>
    <property type="match status" value="1"/>
</dbReference>
<gene>
    <name evidence="11" type="ORF">GSOID_T00016867001</name>
</gene>
<dbReference type="InParanoid" id="E4XPA2"/>
<sequence>MAFKRKSLNENDRCKSYKWPKVELHVHLEGVVRLSTIVDLQREAQEKGPEDFAKMMGPFSESWENMSELRSLVVIEEGDKDPSLLLFLERFKFFMGLIQGSRDAIYRVTYEFVEDAYQQRVEYAELRFCPMLLASAKLEPHFKSSGNMSPDDVITVVKQAIADAHEDYGVKVRLILANVIGLWEYAMPIIDLAIKHSDIVVGIDVAGYENGHIYKTKKEKLFIAAFDKAKELGIHRTAHAGEAGGASSIKNALLYLNAERIGHGYHAIEDPVLLDFLKDKNIHIECCLTSCCKIGGFWNKRWDAHPIKKYSRKRFFDRDMNCSLSTDDPTIFQNNLAMEYKKCQKRFKVSTKKLLESNLNAAKASFLPNDEKEDLVKSLEKQFALVSFDSF</sequence>
<dbReference type="GO" id="GO:0005829">
    <property type="term" value="C:cytosol"/>
    <property type="evidence" value="ECO:0007669"/>
    <property type="project" value="TreeGrafter"/>
</dbReference>